<sequence length="160" mass="17868">MEKRMKKMLSLLEDNICAIILLIMTLLTCVNVFARYVLNSSMPFVEELTSLGLIVLSLTGAAVAAKRGAHLGLTVVTDFMPAKYQKLCILLGHLLGTAFGILILYFGFLMAKQEFVLKQLTAGMQWPEWMFGMFVPISGAVLTARYIQLFVVTLLKKEEE</sequence>
<accession>A0ABR7NJJ4</accession>
<evidence type="ECO:0000256" key="2">
    <source>
        <dbReference type="ARBA" id="ARBA00022448"/>
    </source>
</evidence>
<reference evidence="11 12" key="1">
    <citation type="submission" date="2020-08" db="EMBL/GenBank/DDBJ databases">
        <title>Genome public.</title>
        <authorList>
            <person name="Liu C."/>
            <person name="Sun Q."/>
        </authorList>
    </citation>
    <scope>NUCLEOTIDE SEQUENCE [LARGE SCALE GENOMIC DNA]</scope>
    <source>
        <strain evidence="11 12">BX1</strain>
    </source>
</reference>
<feature type="transmembrane region" description="Helical" evidence="9">
    <location>
        <begin position="48"/>
        <end position="66"/>
    </location>
</feature>
<feature type="transmembrane region" description="Helical" evidence="9">
    <location>
        <begin position="12"/>
        <end position="36"/>
    </location>
</feature>
<feature type="transmembrane region" description="Helical" evidence="9">
    <location>
        <begin position="87"/>
        <end position="109"/>
    </location>
</feature>
<gene>
    <name evidence="11" type="ORF">H8717_09180</name>
</gene>
<evidence type="ECO:0000256" key="8">
    <source>
        <dbReference type="ARBA" id="ARBA00038436"/>
    </source>
</evidence>
<evidence type="ECO:0000259" key="10">
    <source>
        <dbReference type="Pfam" id="PF04290"/>
    </source>
</evidence>
<dbReference type="InterPro" id="IPR007387">
    <property type="entry name" value="TRAP_DctQ"/>
</dbReference>
<keyword evidence="12" id="KW-1185">Reference proteome</keyword>
<evidence type="ECO:0000256" key="3">
    <source>
        <dbReference type="ARBA" id="ARBA00022475"/>
    </source>
</evidence>
<comment type="similarity">
    <text evidence="8">Belongs to the TRAP transporter small permease family.</text>
</comment>
<evidence type="ECO:0000256" key="6">
    <source>
        <dbReference type="ARBA" id="ARBA00022989"/>
    </source>
</evidence>
<keyword evidence="4" id="KW-0997">Cell inner membrane</keyword>
<evidence type="ECO:0000313" key="12">
    <source>
        <dbReference type="Proteomes" id="UP000658131"/>
    </source>
</evidence>
<comment type="subcellular location">
    <subcellularLocation>
        <location evidence="1">Cell inner membrane</location>
        <topology evidence="1">Multi-pass membrane protein</topology>
    </subcellularLocation>
</comment>
<evidence type="ECO:0000313" key="11">
    <source>
        <dbReference type="EMBL" id="MBC8576575.1"/>
    </source>
</evidence>
<evidence type="ECO:0000256" key="4">
    <source>
        <dbReference type="ARBA" id="ARBA00022519"/>
    </source>
</evidence>
<evidence type="ECO:0000256" key="5">
    <source>
        <dbReference type="ARBA" id="ARBA00022692"/>
    </source>
</evidence>
<dbReference type="Pfam" id="PF04290">
    <property type="entry name" value="DctQ"/>
    <property type="match status" value="1"/>
</dbReference>
<organism evidence="11 12">
    <name type="scientific">Yanshouia hominis</name>
    <dbReference type="NCBI Taxonomy" id="2763673"/>
    <lineage>
        <taxon>Bacteria</taxon>
        <taxon>Bacillati</taxon>
        <taxon>Bacillota</taxon>
        <taxon>Clostridia</taxon>
        <taxon>Eubacteriales</taxon>
        <taxon>Oscillospiraceae</taxon>
        <taxon>Yanshouia</taxon>
    </lineage>
</organism>
<dbReference type="EMBL" id="JACRTB010000012">
    <property type="protein sequence ID" value="MBC8576575.1"/>
    <property type="molecule type" value="Genomic_DNA"/>
</dbReference>
<protein>
    <submittedName>
        <fullName evidence="11">TRAP transporter small permease</fullName>
    </submittedName>
</protein>
<keyword evidence="2" id="KW-0813">Transport</keyword>
<evidence type="ECO:0000256" key="1">
    <source>
        <dbReference type="ARBA" id="ARBA00004429"/>
    </source>
</evidence>
<name>A0ABR7NJJ4_9FIRM</name>
<keyword evidence="5 9" id="KW-0812">Transmembrane</keyword>
<keyword evidence="7 9" id="KW-0472">Membrane</keyword>
<feature type="domain" description="Tripartite ATP-independent periplasmic transporters DctQ component" evidence="10">
    <location>
        <begin position="24"/>
        <end position="152"/>
    </location>
</feature>
<keyword evidence="6 9" id="KW-1133">Transmembrane helix</keyword>
<dbReference type="PANTHER" id="PTHR35011:SF2">
    <property type="entry name" value="2,3-DIKETO-L-GULONATE TRAP TRANSPORTER SMALL PERMEASE PROTEIN YIAM"/>
    <property type="match status" value="1"/>
</dbReference>
<dbReference type="PANTHER" id="PTHR35011">
    <property type="entry name" value="2,3-DIKETO-L-GULONATE TRAP TRANSPORTER SMALL PERMEASE PROTEIN YIAM"/>
    <property type="match status" value="1"/>
</dbReference>
<dbReference type="RefSeq" id="WP_262400083.1">
    <property type="nucleotide sequence ID" value="NZ_JACRTB010000012.1"/>
</dbReference>
<dbReference type="InterPro" id="IPR055348">
    <property type="entry name" value="DctQ"/>
</dbReference>
<dbReference type="Proteomes" id="UP000658131">
    <property type="component" value="Unassembled WGS sequence"/>
</dbReference>
<comment type="caution">
    <text evidence="11">The sequence shown here is derived from an EMBL/GenBank/DDBJ whole genome shotgun (WGS) entry which is preliminary data.</text>
</comment>
<proteinExistence type="inferred from homology"/>
<keyword evidence="3" id="KW-1003">Cell membrane</keyword>
<evidence type="ECO:0000256" key="9">
    <source>
        <dbReference type="SAM" id="Phobius"/>
    </source>
</evidence>
<evidence type="ECO:0000256" key="7">
    <source>
        <dbReference type="ARBA" id="ARBA00023136"/>
    </source>
</evidence>
<feature type="transmembrane region" description="Helical" evidence="9">
    <location>
        <begin position="129"/>
        <end position="155"/>
    </location>
</feature>